<sequence>MLDQERLRRAFPKVVRKQQETESEIESRINEFYTTYKVEEIRSHTGIALKHYGVYDDERGHLIFIGHSSPSMRVGLGLTEEVTEKINRLKPNFWVVANVNYAHGLKGRLTKIMTSPLDLPLHLQVAVDNTVDLRKLTLPRSLNKHQMEEMSKRLPLLCVLEDATRTMSPVTDVAMFPWDYFKLKDTSSFLLPELDPR</sequence>
<reference evidence="1 2" key="1">
    <citation type="journal article" date="2016" name="Nat. Commun.">
        <title>Thousands of microbial genomes shed light on interconnected biogeochemical processes in an aquifer system.</title>
        <authorList>
            <person name="Anantharaman K."/>
            <person name="Brown C.T."/>
            <person name="Hug L.A."/>
            <person name="Sharon I."/>
            <person name="Castelle C.J."/>
            <person name="Probst A.J."/>
            <person name="Thomas B.C."/>
            <person name="Singh A."/>
            <person name="Wilkins M.J."/>
            <person name="Karaoz U."/>
            <person name="Brodie E.L."/>
            <person name="Williams K.H."/>
            <person name="Hubbard S.S."/>
            <person name="Banfield J.F."/>
        </authorList>
    </citation>
    <scope>NUCLEOTIDE SEQUENCE [LARGE SCALE GENOMIC DNA]</scope>
</reference>
<accession>A0A1F7Y013</accession>
<organism evidence="1 2">
    <name type="scientific">Candidatus Woesebacteria bacterium RIFCSPHIGHO2_01_FULL_38_26b</name>
    <dbReference type="NCBI Taxonomy" id="1802491"/>
    <lineage>
        <taxon>Bacteria</taxon>
        <taxon>Candidatus Woeseibacteriota</taxon>
    </lineage>
</organism>
<dbReference type="EMBL" id="MGGD01000029">
    <property type="protein sequence ID" value="OGM20644.1"/>
    <property type="molecule type" value="Genomic_DNA"/>
</dbReference>
<dbReference type="AlphaFoldDB" id="A0A1F7Y013"/>
<proteinExistence type="predicted"/>
<comment type="caution">
    <text evidence="1">The sequence shown here is derived from an EMBL/GenBank/DDBJ whole genome shotgun (WGS) entry which is preliminary data.</text>
</comment>
<evidence type="ECO:0000313" key="1">
    <source>
        <dbReference type="EMBL" id="OGM20644.1"/>
    </source>
</evidence>
<evidence type="ECO:0000313" key="2">
    <source>
        <dbReference type="Proteomes" id="UP000176741"/>
    </source>
</evidence>
<protein>
    <submittedName>
        <fullName evidence="1">Uncharacterized protein</fullName>
    </submittedName>
</protein>
<gene>
    <name evidence="1" type="ORF">A2771_00160</name>
</gene>
<name>A0A1F7Y013_9BACT</name>
<dbReference type="Proteomes" id="UP000176741">
    <property type="component" value="Unassembled WGS sequence"/>
</dbReference>